<evidence type="ECO:0000256" key="3">
    <source>
        <dbReference type="ARBA" id="ARBA00004972"/>
    </source>
</evidence>
<dbReference type="InterPro" id="IPR003591">
    <property type="entry name" value="Leu-rich_rpt_typical-subtyp"/>
</dbReference>
<dbReference type="GeneTree" id="ENSGT00390000016856"/>
<dbReference type="OrthoDB" id="426882at2759"/>
<evidence type="ECO:0000256" key="1">
    <source>
        <dbReference type="ARBA" id="ARBA00001962"/>
    </source>
</evidence>
<evidence type="ECO:0000256" key="9">
    <source>
        <dbReference type="ARBA" id="ARBA00022737"/>
    </source>
</evidence>
<dbReference type="Ensembl" id="ENSNNAT00000031402.1">
    <property type="protein sequence ID" value="ENSNNAP00000029930.1"/>
    <property type="gene ID" value="ENSNNAG00000019173.1"/>
</dbReference>
<dbReference type="SUPFAM" id="SSF52058">
    <property type="entry name" value="L domain-like"/>
    <property type="match status" value="1"/>
</dbReference>
<protein>
    <recommendedName>
        <fullName evidence="17">cholesterol 7-desaturase</fullName>
        <ecNumber evidence="17">1.14.19.21</ecNumber>
    </recommendedName>
</protein>
<evidence type="ECO:0000256" key="7">
    <source>
        <dbReference type="ARBA" id="ARBA00022723"/>
    </source>
</evidence>
<keyword evidence="11" id="KW-0560">Oxidoreductase</keyword>
<evidence type="ECO:0000256" key="12">
    <source>
        <dbReference type="ARBA" id="ARBA00023004"/>
    </source>
</evidence>
<dbReference type="Proteomes" id="UP000694559">
    <property type="component" value="Unplaced"/>
</dbReference>
<keyword evidence="9" id="KW-0677">Repeat</keyword>
<evidence type="ECO:0000256" key="4">
    <source>
        <dbReference type="ARBA" id="ARBA00022614"/>
    </source>
</evidence>
<keyword evidence="22" id="KW-1185">Reference proteome</keyword>
<dbReference type="PANTHER" id="PTHR21266:SF32">
    <property type="entry name" value="CHOLESTEROL 7-DESATURASE NVD"/>
    <property type="match status" value="1"/>
</dbReference>
<evidence type="ECO:0000256" key="10">
    <source>
        <dbReference type="ARBA" id="ARBA00022989"/>
    </source>
</evidence>
<feature type="domain" description="Rieske" evidence="20">
    <location>
        <begin position="214"/>
        <end position="310"/>
    </location>
</feature>
<dbReference type="Pfam" id="PF19298">
    <property type="entry name" value="KshA_C"/>
    <property type="match status" value="1"/>
</dbReference>
<keyword evidence="12" id="KW-0408">Iron</keyword>
<reference evidence="21" key="1">
    <citation type="submission" date="2025-08" db="UniProtKB">
        <authorList>
            <consortium name="Ensembl"/>
        </authorList>
    </citation>
    <scope>IDENTIFICATION</scope>
</reference>
<accession>A0A8C6YH76</accession>
<evidence type="ECO:0000256" key="14">
    <source>
        <dbReference type="ARBA" id="ARBA00023136"/>
    </source>
</evidence>
<dbReference type="PROSITE" id="PS51296">
    <property type="entry name" value="RIESKE"/>
    <property type="match status" value="1"/>
</dbReference>
<evidence type="ECO:0000259" key="20">
    <source>
        <dbReference type="PROSITE" id="PS51296"/>
    </source>
</evidence>
<evidence type="ECO:0000313" key="21">
    <source>
        <dbReference type="Ensembl" id="ENSNNAP00000029930.1"/>
    </source>
</evidence>
<comment type="cofactor">
    <cofactor evidence="1">
        <name>Fe cation</name>
        <dbReference type="ChEBI" id="CHEBI:24875"/>
    </cofactor>
</comment>
<evidence type="ECO:0000256" key="11">
    <source>
        <dbReference type="ARBA" id="ARBA00023002"/>
    </source>
</evidence>
<keyword evidence="14" id="KW-0472">Membrane</keyword>
<proteinExistence type="inferred from homology"/>
<dbReference type="GO" id="GO:0008203">
    <property type="term" value="P:cholesterol metabolic process"/>
    <property type="evidence" value="ECO:0007669"/>
    <property type="project" value="InterPro"/>
</dbReference>
<evidence type="ECO:0000256" key="13">
    <source>
        <dbReference type="ARBA" id="ARBA00023014"/>
    </source>
</evidence>
<sequence>MASSTGAWALHLAATDHRRCPGVRRQRALTALTIFLFLPRFPASGCPDVCSCFLGKVNCVDRGLRLVPLQLPMNTTTLLLEHNLIATLQNGTFAAQKALRRLSLRNNVLTSIHRLALVGLHELQDLDLSDNSLSLLHPETFLPVPTLRTLTLGDNRLLRLGPEIPRALPHLRGLFLHRNALSDLPAGFFESLPSLSYLTLEGNPWICSCGLWPLFLWLAKNRDKVPGEQFAVFRDLDGKAYVLDAYCPHLGANLAIGGRVVGNCIECPFHGWMFSGKDGNCIKIPYAKKVPEFASTKVWPSCEVNNMIMVWYHCDGTSPEWQVAEQEEVSSPNWAFRAATDHFVSVHIEEILENAADVAHLSFLHSPSVMSGNDLRFTDNHRWAFFRHTWEAEWQAEPEPNGHCSVMHLTHHLLLFGKLIPFLDLHVTARQIGPGLVTMDLRQALLGKGLIIQTVIPLEPLLQHVVHQIYYPRNMPSFLAKLVLWAEGVQAKGFVLLLLPGHLSSSFLPEPV</sequence>
<keyword evidence="5" id="KW-0812">Transmembrane</keyword>
<keyword evidence="4" id="KW-0433">Leucine-rich repeat</keyword>
<keyword evidence="10" id="KW-1133">Transmembrane helix</keyword>
<dbReference type="Pfam" id="PF00355">
    <property type="entry name" value="Rieske"/>
    <property type="match status" value="1"/>
</dbReference>
<dbReference type="InterPro" id="IPR050584">
    <property type="entry name" value="Cholesterol_7-desaturase"/>
</dbReference>
<comment type="pathway">
    <text evidence="15">Steroid hormone biosynthesis; dafachronic acid biosynthesis.</text>
</comment>
<dbReference type="Gene3D" id="3.80.10.10">
    <property type="entry name" value="Ribonuclease Inhibitor"/>
    <property type="match status" value="1"/>
</dbReference>
<keyword evidence="13" id="KW-0411">Iron-sulfur</keyword>
<dbReference type="PROSITE" id="PS51450">
    <property type="entry name" value="LRR"/>
    <property type="match status" value="1"/>
</dbReference>
<evidence type="ECO:0000256" key="8">
    <source>
        <dbReference type="ARBA" id="ARBA00022729"/>
    </source>
</evidence>
<dbReference type="EC" id="1.14.19.21" evidence="17"/>
<comment type="pathway">
    <text evidence="3">Hormone biosynthesis.</text>
</comment>
<dbReference type="UniPathway" id="UPA01020"/>
<dbReference type="PANTHER" id="PTHR21266">
    <property type="entry name" value="IRON-SULFUR DOMAIN CONTAINING PROTEIN"/>
    <property type="match status" value="1"/>
</dbReference>
<reference evidence="21" key="2">
    <citation type="submission" date="2025-09" db="UniProtKB">
        <authorList>
            <consortium name="Ensembl"/>
        </authorList>
    </citation>
    <scope>IDENTIFICATION</scope>
</reference>
<dbReference type="GO" id="GO:0016020">
    <property type="term" value="C:membrane"/>
    <property type="evidence" value="ECO:0007669"/>
    <property type="project" value="UniProtKB-SubCell"/>
</dbReference>
<evidence type="ECO:0000256" key="19">
    <source>
        <dbReference type="ARBA" id="ARBA00049548"/>
    </source>
</evidence>
<dbReference type="GO" id="GO:0005737">
    <property type="term" value="C:cytoplasm"/>
    <property type="evidence" value="ECO:0007669"/>
    <property type="project" value="TreeGrafter"/>
</dbReference>
<dbReference type="AlphaFoldDB" id="A0A8C6YH76"/>
<dbReference type="Gene3D" id="2.102.10.10">
    <property type="entry name" value="Rieske [2Fe-2S] iron-sulphur domain"/>
    <property type="match status" value="1"/>
</dbReference>
<dbReference type="InterPro" id="IPR036922">
    <property type="entry name" value="Rieske_2Fe-2S_sf"/>
</dbReference>
<evidence type="ECO:0000256" key="6">
    <source>
        <dbReference type="ARBA" id="ARBA00022714"/>
    </source>
</evidence>
<dbReference type="GO" id="GO:0170056">
    <property type="term" value="F:cholesterol 7-desaturase [NAD(P)H] activity"/>
    <property type="evidence" value="ECO:0007669"/>
    <property type="project" value="UniProtKB-EC"/>
</dbReference>
<keyword evidence="6" id="KW-0001">2Fe-2S</keyword>
<evidence type="ECO:0000313" key="22">
    <source>
        <dbReference type="Proteomes" id="UP000694559"/>
    </source>
</evidence>
<evidence type="ECO:0000256" key="18">
    <source>
        <dbReference type="ARBA" id="ARBA00047853"/>
    </source>
</evidence>
<evidence type="ECO:0000256" key="16">
    <source>
        <dbReference type="ARBA" id="ARBA00025729"/>
    </source>
</evidence>
<keyword evidence="7" id="KW-0479">Metal-binding</keyword>
<dbReference type="GO" id="GO:0051537">
    <property type="term" value="F:2 iron, 2 sulfur cluster binding"/>
    <property type="evidence" value="ECO:0007669"/>
    <property type="project" value="UniProtKB-KW"/>
</dbReference>
<dbReference type="SMART" id="SM00013">
    <property type="entry name" value="LRRNT"/>
    <property type="match status" value="1"/>
</dbReference>
<dbReference type="InterPro" id="IPR017941">
    <property type="entry name" value="Rieske_2Fe-2S"/>
</dbReference>
<dbReference type="InterPro" id="IPR032675">
    <property type="entry name" value="LRR_dom_sf"/>
</dbReference>
<comment type="catalytic activity">
    <reaction evidence="19">
        <text>cholesterol + NADPH + O2 + H(+) = 7-dehydrocholesterol + NADP(+) + 2 H2O</text>
        <dbReference type="Rhea" id="RHEA:45024"/>
        <dbReference type="ChEBI" id="CHEBI:15377"/>
        <dbReference type="ChEBI" id="CHEBI:15378"/>
        <dbReference type="ChEBI" id="CHEBI:15379"/>
        <dbReference type="ChEBI" id="CHEBI:16113"/>
        <dbReference type="ChEBI" id="CHEBI:17759"/>
        <dbReference type="ChEBI" id="CHEBI:57783"/>
        <dbReference type="ChEBI" id="CHEBI:58349"/>
        <dbReference type="EC" id="1.14.19.21"/>
    </reaction>
    <physiologicalReaction direction="left-to-right" evidence="19">
        <dbReference type="Rhea" id="RHEA:45025"/>
    </physiologicalReaction>
</comment>
<name>A0A8C6YH76_NAJNA</name>
<comment type="subcellular location">
    <subcellularLocation>
        <location evidence="2">Membrane</location>
    </subcellularLocation>
</comment>
<dbReference type="InterPro" id="IPR000372">
    <property type="entry name" value="LRRNT"/>
</dbReference>
<evidence type="ECO:0000256" key="15">
    <source>
        <dbReference type="ARBA" id="ARBA00025712"/>
    </source>
</evidence>
<evidence type="ECO:0000256" key="5">
    <source>
        <dbReference type="ARBA" id="ARBA00022692"/>
    </source>
</evidence>
<dbReference type="SUPFAM" id="SSF50022">
    <property type="entry name" value="ISP domain"/>
    <property type="match status" value="1"/>
</dbReference>
<organism evidence="21 22">
    <name type="scientific">Naja naja</name>
    <name type="common">Indian cobra</name>
    <dbReference type="NCBI Taxonomy" id="35670"/>
    <lineage>
        <taxon>Eukaryota</taxon>
        <taxon>Metazoa</taxon>
        <taxon>Chordata</taxon>
        <taxon>Craniata</taxon>
        <taxon>Vertebrata</taxon>
        <taxon>Euteleostomi</taxon>
        <taxon>Lepidosauria</taxon>
        <taxon>Squamata</taxon>
        <taxon>Bifurcata</taxon>
        <taxon>Unidentata</taxon>
        <taxon>Episquamata</taxon>
        <taxon>Toxicofera</taxon>
        <taxon>Serpentes</taxon>
        <taxon>Colubroidea</taxon>
        <taxon>Elapidae</taxon>
        <taxon>Elapinae</taxon>
        <taxon>Naja</taxon>
    </lineage>
</organism>
<keyword evidence="8" id="KW-0732">Signal</keyword>
<dbReference type="InterPro" id="IPR045605">
    <property type="entry name" value="KshA-like_C"/>
</dbReference>
<comment type="catalytic activity">
    <reaction evidence="18">
        <text>cholesterol + NADH + O2 + H(+) = 7-dehydrocholesterol + NAD(+) + 2 H2O</text>
        <dbReference type="Rhea" id="RHEA:51644"/>
        <dbReference type="ChEBI" id="CHEBI:15377"/>
        <dbReference type="ChEBI" id="CHEBI:15378"/>
        <dbReference type="ChEBI" id="CHEBI:15379"/>
        <dbReference type="ChEBI" id="CHEBI:16113"/>
        <dbReference type="ChEBI" id="CHEBI:17759"/>
        <dbReference type="ChEBI" id="CHEBI:57540"/>
        <dbReference type="ChEBI" id="CHEBI:57945"/>
        <dbReference type="EC" id="1.14.19.21"/>
    </reaction>
    <physiologicalReaction direction="left-to-right" evidence="18">
        <dbReference type="Rhea" id="RHEA:51645"/>
    </physiologicalReaction>
</comment>
<comment type="similarity">
    <text evidence="16">Belongs to the cholesterol 7-desaturase family.</text>
</comment>
<dbReference type="Gene3D" id="3.90.380.10">
    <property type="entry name" value="Naphthalene 1,2-dioxygenase Alpha Subunit, Chain A, domain 1"/>
    <property type="match status" value="1"/>
</dbReference>
<evidence type="ECO:0000256" key="17">
    <source>
        <dbReference type="ARBA" id="ARBA00026095"/>
    </source>
</evidence>
<dbReference type="Pfam" id="PF13855">
    <property type="entry name" value="LRR_8"/>
    <property type="match status" value="2"/>
</dbReference>
<dbReference type="GO" id="GO:0046872">
    <property type="term" value="F:metal ion binding"/>
    <property type="evidence" value="ECO:0007669"/>
    <property type="project" value="UniProtKB-KW"/>
</dbReference>
<dbReference type="SMART" id="SM00369">
    <property type="entry name" value="LRR_TYP"/>
    <property type="match status" value="5"/>
</dbReference>
<evidence type="ECO:0000256" key="2">
    <source>
        <dbReference type="ARBA" id="ARBA00004370"/>
    </source>
</evidence>
<dbReference type="InterPro" id="IPR001611">
    <property type="entry name" value="Leu-rich_rpt"/>
</dbReference>